<evidence type="ECO:0000256" key="1">
    <source>
        <dbReference type="PROSITE-ProRule" id="PRU00723"/>
    </source>
</evidence>
<dbReference type="Proteomes" id="UP000282613">
    <property type="component" value="Unassembled WGS sequence"/>
</dbReference>
<reference evidence="6" key="1">
    <citation type="submission" date="2017-02" db="UniProtKB">
        <authorList>
            <consortium name="WormBaseParasite"/>
        </authorList>
    </citation>
    <scope>IDENTIFICATION</scope>
</reference>
<proteinExistence type="predicted"/>
<sequence length="1150" mass="126319">MTSTPPSLNSSFSDTPFDELELRRMALQSLSKHSVETPVVNYSGNRVGKRDAATNVGGNEKEDEISNIGQDIEHDLRKMALLSLKKRREELISVSHCLPALTALTNGAPLPLSSLPSRGSSPIRSRFVISLSRRSASSSSTSDDEAEELPSVTLTSRCGKTAYSAAYCSSTPPLSQPLPPSLPPPLQISKNFHLNAALVRQTQTPNKSASGPFKGKIPSATSEVRIRKKGKISLIAPLQPYKRLVLSQSQRVQQLQALVKRQDKLLSLRKRSVAALGSALISLKAKLNHTTKLYLSARQAALKASKEKQSTMGNLIKAQRELEQMNAAVRRLSKGISIDGSPSRTHSTPIHLPTSSAVEPIQQGSSELTSYLVNLLDKLEATFRITSPLFRYFDLFALSMNMPEEVEMAPPTPDTRASSPAPPSLDPNTPICPFYLNGNCVDKTCSFQHPANFTASPVVSKTSLQSRMASTSISGDFGPLCHVCGAQLNAVNCGSPDFCSSVVDWHLVFATSNDLTPYLNPPLDLANMHDVAFLKHHLHAILVSTSTPVANALNFLQKTNFNPHLFSYAINSAQICSLSARRQLVRQSLSLLLLLAHEQASSFTASVQCMNALLCISYHTCRLEWEACGSKLGISLIEDLLLHERAVAPACLPPNHLARWGLWYLKVILLLSTTFPQSIDCCPLFEPEKLAALRDIFQVAVLDLGLCSECLSHLLSRCSEEGIPVDKIFPVLAFSHFYVQFLAAIGDNERAALFCLDALVSCSQLPPHDNLFFPTAIYLSNVRLQQSESAVFDLVSDLTNQCSIQTTFAYCFACLMQESGKSEPCSSLLSELVTGLIPLSSLDAASVYSAFRRLLGLDEEYDLHMYGNKDIVYLWMCFGLFSMLHNFSSSFLPEFLRHVITRLPDYQEEAFPCPLVALLLHLGLALANMLPTAEEYSAALSILLFPPALTENMNFRTNPPSWFLEVLQSVRVDKFSGSYPPTPLLTRLLDVYGFRTLKALLAGGGFLCNTNTSPDSLRWLRSLCSIARLEQPIDEEFWLMIAALGIKFYSPEQDAGRGLATYLVECLADAVKLMPLSSRLWRLYALVLRNCGFSEGHRTALMKRVAAVAVGMEVVVEEVFATAGVSIPPDDATVKSLACKDLTDWWNQSL</sequence>
<dbReference type="InterPro" id="IPR000571">
    <property type="entry name" value="Znf_CCCH"/>
</dbReference>
<evidence type="ECO:0000259" key="3">
    <source>
        <dbReference type="PROSITE" id="PS50103"/>
    </source>
</evidence>
<dbReference type="EMBL" id="UYRS01018684">
    <property type="protein sequence ID" value="VDK39118.1"/>
    <property type="molecule type" value="Genomic_DNA"/>
</dbReference>
<dbReference type="GO" id="GO:0008270">
    <property type="term" value="F:zinc ion binding"/>
    <property type="evidence" value="ECO:0007669"/>
    <property type="project" value="UniProtKB-KW"/>
</dbReference>
<dbReference type="OrthoDB" id="6267990at2759"/>
<evidence type="ECO:0000256" key="2">
    <source>
        <dbReference type="SAM" id="Coils"/>
    </source>
</evidence>
<name>A0A0R3WB63_TAEAS</name>
<keyword evidence="1" id="KW-0862">Zinc</keyword>
<keyword evidence="1" id="KW-0479">Metal-binding</keyword>
<dbReference type="WBParaSite" id="TASK_0000785201-mRNA-1">
    <property type="protein sequence ID" value="TASK_0000785201-mRNA-1"/>
    <property type="gene ID" value="TASK_0000785201"/>
</dbReference>
<protein>
    <submittedName>
        <fullName evidence="6">C3H1-type domain-containing protein</fullName>
    </submittedName>
</protein>
<evidence type="ECO:0000313" key="5">
    <source>
        <dbReference type="Proteomes" id="UP000282613"/>
    </source>
</evidence>
<keyword evidence="5" id="KW-1185">Reference proteome</keyword>
<evidence type="ECO:0000313" key="6">
    <source>
        <dbReference type="WBParaSite" id="TASK_0000785201-mRNA-1"/>
    </source>
</evidence>
<feature type="zinc finger region" description="C3H1-type" evidence="1">
    <location>
        <begin position="426"/>
        <end position="452"/>
    </location>
</feature>
<feature type="coiled-coil region" evidence="2">
    <location>
        <begin position="308"/>
        <end position="335"/>
    </location>
</feature>
<keyword evidence="1" id="KW-0863">Zinc-finger</keyword>
<feature type="domain" description="C3H1-type" evidence="3">
    <location>
        <begin position="426"/>
        <end position="452"/>
    </location>
</feature>
<reference evidence="4 5" key="2">
    <citation type="submission" date="2018-11" db="EMBL/GenBank/DDBJ databases">
        <authorList>
            <consortium name="Pathogen Informatics"/>
        </authorList>
    </citation>
    <scope>NUCLEOTIDE SEQUENCE [LARGE SCALE GENOMIC DNA]</scope>
</reference>
<evidence type="ECO:0000313" key="4">
    <source>
        <dbReference type="EMBL" id="VDK39118.1"/>
    </source>
</evidence>
<keyword evidence="2" id="KW-0175">Coiled coil</keyword>
<accession>A0A0R3WB63</accession>
<gene>
    <name evidence="4" type="ORF">TASK_LOCUS7853</name>
</gene>
<organism evidence="6">
    <name type="scientific">Taenia asiatica</name>
    <name type="common">Asian tapeworm</name>
    <dbReference type="NCBI Taxonomy" id="60517"/>
    <lineage>
        <taxon>Eukaryota</taxon>
        <taxon>Metazoa</taxon>
        <taxon>Spiralia</taxon>
        <taxon>Lophotrochozoa</taxon>
        <taxon>Platyhelminthes</taxon>
        <taxon>Cestoda</taxon>
        <taxon>Eucestoda</taxon>
        <taxon>Cyclophyllidea</taxon>
        <taxon>Taeniidae</taxon>
        <taxon>Taenia</taxon>
    </lineage>
</organism>
<dbReference type="PROSITE" id="PS50103">
    <property type="entry name" value="ZF_C3H1"/>
    <property type="match status" value="1"/>
</dbReference>
<dbReference type="AlphaFoldDB" id="A0A0R3WB63"/>